<name>A0A553IFL5_9PEZI</name>
<sequence>MRLTPREAEDSIFGELREPPPEEAWNEALIDVDSELSTVSQQPARAADFYARFMSGASPTPAEQQRLMILFGQTVGDSLSMPQLQSSSGLKITQEGSTFRTNVELRRGSQVDQGNAITGVTNGEVRQHGSKFYGKVDADQKSRIAQKNTINGQETPSRQS</sequence>
<reference evidence="3" key="1">
    <citation type="submission" date="2019-06" db="EMBL/GenBank/DDBJ databases">
        <title>Draft genome sequence of the griseofulvin-producing fungus Xylaria cubensis strain G536.</title>
        <authorList>
            <person name="Mead M.E."/>
            <person name="Raja H.A."/>
            <person name="Steenwyk J.L."/>
            <person name="Knowles S.L."/>
            <person name="Oberlies N.H."/>
            <person name="Rokas A."/>
        </authorList>
    </citation>
    <scope>NUCLEOTIDE SEQUENCE [LARGE SCALE GENOMIC DNA]</scope>
    <source>
        <strain evidence="3">G536</strain>
    </source>
</reference>
<feature type="compositionally biased region" description="Polar residues" evidence="1">
    <location>
        <begin position="143"/>
        <end position="160"/>
    </location>
</feature>
<protein>
    <submittedName>
        <fullName evidence="2">Uncharacterized protein</fullName>
    </submittedName>
</protein>
<proteinExistence type="predicted"/>
<dbReference type="AlphaFoldDB" id="A0A553IFL5"/>
<dbReference type="Proteomes" id="UP000319160">
    <property type="component" value="Unassembled WGS sequence"/>
</dbReference>
<gene>
    <name evidence="2" type="ORF">FHL15_000334</name>
</gene>
<dbReference type="OrthoDB" id="10466303at2759"/>
<dbReference type="EMBL" id="VFLP01000001">
    <property type="protein sequence ID" value="TRX98992.1"/>
    <property type="molecule type" value="Genomic_DNA"/>
</dbReference>
<accession>A0A553IFL5</accession>
<organism evidence="2 3">
    <name type="scientific">Xylaria flabelliformis</name>
    <dbReference type="NCBI Taxonomy" id="2512241"/>
    <lineage>
        <taxon>Eukaryota</taxon>
        <taxon>Fungi</taxon>
        <taxon>Dikarya</taxon>
        <taxon>Ascomycota</taxon>
        <taxon>Pezizomycotina</taxon>
        <taxon>Sordariomycetes</taxon>
        <taxon>Xylariomycetidae</taxon>
        <taxon>Xylariales</taxon>
        <taxon>Xylariaceae</taxon>
        <taxon>Xylaria</taxon>
    </lineage>
</organism>
<evidence type="ECO:0000313" key="2">
    <source>
        <dbReference type="EMBL" id="TRX98992.1"/>
    </source>
</evidence>
<evidence type="ECO:0000256" key="1">
    <source>
        <dbReference type="SAM" id="MobiDB-lite"/>
    </source>
</evidence>
<keyword evidence="3" id="KW-1185">Reference proteome</keyword>
<evidence type="ECO:0000313" key="3">
    <source>
        <dbReference type="Proteomes" id="UP000319160"/>
    </source>
</evidence>
<feature type="region of interest" description="Disordered" evidence="1">
    <location>
        <begin position="134"/>
        <end position="160"/>
    </location>
</feature>
<comment type="caution">
    <text evidence="2">The sequence shown here is derived from an EMBL/GenBank/DDBJ whole genome shotgun (WGS) entry which is preliminary data.</text>
</comment>